<evidence type="ECO:0000313" key="1">
    <source>
        <dbReference type="EMBL" id="RCW36063.1"/>
    </source>
</evidence>
<comment type="caution">
    <text evidence="1">The sequence shown here is derived from an EMBL/GenBank/DDBJ whole genome shotgun (WGS) entry which is preliminary data.</text>
</comment>
<accession>A0A2T0XT51</accession>
<sequence>MPDFRLYPVAGKIISKKFDFISKAPIFASYYYQKSEKNMIFSVHHHAHHHFYLT</sequence>
<protein>
    <submittedName>
        <fullName evidence="1">Uncharacterized protein</fullName>
    </submittedName>
</protein>
<reference evidence="1 2" key="1">
    <citation type="submission" date="2018-07" db="EMBL/GenBank/DDBJ databases">
        <title>Freshwater and sediment microbial communities from various areas in North America, analyzing microbe dynamics in response to fracking.</title>
        <authorList>
            <person name="Lamendella R."/>
        </authorList>
    </citation>
    <scope>NUCLEOTIDE SEQUENCE [LARGE SCALE GENOMIC DNA]</scope>
    <source>
        <strain evidence="1 2">160A</strain>
    </source>
</reference>
<keyword evidence="2" id="KW-1185">Reference proteome</keyword>
<evidence type="ECO:0000313" key="2">
    <source>
        <dbReference type="Proteomes" id="UP000252733"/>
    </source>
</evidence>
<name>A0A2T0XT51_9BACT</name>
<dbReference type="EMBL" id="QPIZ01000009">
    <property type="protein sequence ID" value="RCW36063.1"/>
    <property type="molecule type" value="Genomic_DNA"/>
</dbReference>
<gene>
    <name evidence="1" type="ORF">DFO77_10927</name>
</gene>
<dbReference type="Proteomes" id="UP000252733">
    <property type="component" value="Unassembled WGS sequence"/>
</dbReference>
<proteinExistence type="predicted"/>
<dbReference type="AlphaFoldDB" id="A0A2T0XT51"/>
<organism evidence="1 2">
    <name type="scientific">Marinilabilia salmonicolor</name>
    <dbReference type="NCBI Taxonomy" id="989"/>
    <lineage>
        <taxon>Bacteria</taxon>
        <taxon>Pseudomonadati</taxon>
        <taxon>Bacteroidota</taxon>
        <taxon>Bacteroidia</taxon>
        <taxon>Marinilabiliales</taxon>
        <taxon>Marinilabiliaceae</taxon>
        <taxon>Marinilabilia</taxon>
    </lineage>
</organism>